<evidence type="ECO:0000313" key="2">
    <source>
        <dbReference type="Proteomes" id="UP000244523"/>
    </source>
</evidence>
<protein>
    <submittedName>
        <fullName evidence="1">Uncharacterized protein</fullName>
    </submittedName>
</protein>
<proteinExistence type="predicted"/>
<dbReference type="EMBL" id="QBUD01000004">
    <property type="protein sequence ID" value="PUB15382.1"/>
    <property type="molecule type" value="Genomic_DNA"/>
</dbReference>
<organism evidence="1 2">
    <name type="scientific">Yoonia sediminilitoris</name>
    <dbReference type="NCBI Taxonomy" id="1286148"/>
    <lineage>
        <taxon>Bacteria</taxon>
        <taxon>Pseudomonadati</taxon>
        <taxon>Pseudomonadota</taxon>
        <taxon>Alphaproteobacteria</taxon>
        <taxon>Rhodobacterales</taxon>
        <taxon>Paracoccaceae</taxon>
        <taxon>Yoonia</taxon>
    </lineage>
</organism>
<dbReference type="AlphaFoldDB" id="A0A2T6KI24"/>
<keyword evidence="2" id="KW-1185">Reference proteome</keyword>
<gene>
    <name evidence="1" type="ORF">C8N45_1041</name>
</gene>
<evidence type="ECO:0000313" key="1">
    <source>
        <dbReference type="EMBL" id="PUB15382.1"/>
    </source>
</evidence>
<comment type="caution">
    <text evidence="1">The sequence shown here is derived from an EMBL/GenBank/DDBJ whole genome shotgun (WGS) entry which is preliminary data.</text>
</comment>
<dbReference type="Proteomes" id="UP000244523">
    <property type="component" value="Unassembled WGS sequence"/>
</dbReference>
<accession>A0A2T6KI24</accession>
<reference evidence="1 2" key="1">
    <citation type="submission" date="2018-04" db="EMBL/GenBank/DDBJ databases">
        <title>Genomic Encyclopedia of Archaeal and Bacterial Type Strains, Phase II (KMG-II): from individual species to whole genera.</title>
        <authorList>
            <person name="Goeker M."/>
        </authorList>
    </citation>
    <scope>NUCLEOTIDE SEQUENCE [LARGE SCALE GENOMIC DNA]</scope>
    <source>
        <strain evidence="1 2">DSM 29955</strain>
    </source>
</reference>
<sequence>MHLQDVLSFGLRSRFAALVLPFSFGFSNPFTLPLKHYFPLELRNAAKDIQHQATIRSAGIYSHIENAKGCALGLYGLKYV</sequence>
<name>A0A2T6KI24_9RHOB</name>